<name>A0A8J7S387_9PROT</name>
<protein>
    <recommendedName>
        <fullName evidence="4">DUF2946 domain-containing protein</fullName>
    </recommendedName>
</protein>
<feature type="region of interest" description="Disordered" evidence="1">
    <location>
        <begin position="1"/>
        <end position="20"/>
    </location>
</feature>
<accession>A0A8J7S387</accession>
<evidence type="ECO:0000313" key="2">
    <source>
        <dbReference type="EMBL" id="MBP5855864.1"/>
    </source>
</evidence>
<evidence type="ECO:0008006" key="4">
    <source>
        <dbReference type="Google" id="ProtNLM"/>
    </source>
</evidence>
<gene>
    <name evidence="2" type="ORF">KAJ83_02510</name>
</gene>
<dbReference type="AlphaFoldDB" id="A0A8J7S387"/>
<keyword evidence="3" id="KW-1185">Reference proteome</keyword>
<organism evidence="2 3">
    <name type="scientific">Marivibrio halodurans</name>
    <dbReference type="NCBI Taxonomy" id="2039722"/>
    <lineage>
        <taxon>Bacteria</taxon>
        <taxon>Pseudomonadati</taxon>
        <taxon>Pseudomonadota</taxon>
        <taxon>Alphaproteobacteria</taxon>
        <taxon>Rhodospirillales</taxon>
        <taxon>Rhodospirillaceae</taxon>
        <taxon>Marivibrio</taxon>
    </lineage>
</organism>
<sequence length="155" mass="15808">MRSPAPHNRPMAEARRARSGAPRRRCFKALSTLAAGLYLLMALGAGLGFRPAVPQANGAPLPSPELTAASAVAGPICYGAAQPVADNTPWGPGNDILCPACLLAKSLCAPISVPTTPVAQMATPEPLSYLLPGGRAPFTVTEAAPPPPRGPPETV</sequence>
<comment type="caution">
    <text evidence="2">The sequence shown here is derived from an EMBL/GenBank/DDBJ whole genome shotgun (WGS) entry which is preliminary data.</text>
</comment>
<evidence type="ECO:0000256" key="1">
    <source>
        <dbReference type="SAM" id="MobiDB-lite"/>
    </source>
</evidence>
<proteinExistence type="predicted"/>
<dbReference type="Proteomes" id="UP000672602">
    <property type="component" value="Unassembled WGS sequence"/>
</dbReference>
<evidence type="ECO:0000313" key="3">
    <source>
        <dbReference type="Proteomes" id="UP000672602"/>
    </source>
</evidence>
<dbReference type="RefSeq" id="WP_210680430.1">
    <property type="nucleotide sequence ID" value="NZ_JAGMWN010000001.1"/>
</dbReference>
<dbReference type="EMBL" id="JAGMWN010000001">
    <property type="protein sequence ID" value="MBP5855864.1"/>
    <property type="molecule type" value="Genomic_DNA"/>
</dbReference>
<reference evidence="2" key="1">
    <citation type="submission" date="2021-04" db="EMBL/GenBank/DDBJ databases">
        <authorList>
            <person name="Zhang D.-C."/>
        </authorList>
    </citation>
    <scope>NUCLEOTIDE SEQUENCE</scope>
    <source>
        <strain evidence="2">CGMCC 1.15697</strain>
    </source>
</reference>